<evidence type="ECO:0000313" key="8">
    <source>
        <dbReference type="EMBL" id="QHI70914.1"/>
    </source>
</evidence>
<dbReference type="NCBIfam" id="NF005741">
    <property type="entry name" value="PRK07565.1"/>
    <property type="match status" value="1"/>
</dbReference>
<feature type="domain" description="Dihydroorotate dehydrogenase catalytic" evidence="7">
    <location>
        <begin position="3"/>
        <end position="275"/>
    </location>
</feature>
<evidence type="ECO:0000256" key="6">
    <source>
        <dbReference type="ARBA" id="ARBA00023002"/>
    </source>
</evidence>
<dbReference type="InterPro" id="IPR050074">
    <property type="entry name" value="DHO_dehydrogenase"/>
</dbReference>
<dbReference type="InterPro" id="IPR012135">
    <property type="entry name" value="Dihydroorotate_DH_1_2"/>
</dbReference>
<dbReference type="CDD" id="cd04739">
    <property type="entry name" value="DHOD_like"/>
    <property type="match status" value="1"/>
</dbReference>
<evidence type="ECO:0000256" key="4">
    <source>
        <dbReference type="ARBA" id="ARBA00022643"/>
    </source>
</evidence>
<protein>
    <submittedName>
        <fullName evidence="8">Dihydroorotate dehydrogenase-like protein</fullName>
    </submittedName>
</protein>
<comment type="pathway">
    <text evidence="2">Pyrimidine metabolism; UMP biosynthesis via de novo pathway.</text>
</comment>
<keyword evidence="3" id="KW-0285">Flavoprotein</keyword>
<sequence length="318" mass="35042">MDLTTTYMGLALKNPLIVSSSPISAREEKIKKAVDAGAAAVVLPSLFEEQLNNTGEINPYFPMADDYLMSPDAYLELVRRTASHSGVPIIGSLNGVTPDGWTSYAKQIEEAGAQALELNLYHVAANPLVSAQEIEQRYIDTVLAVRNSVQIPVAVKLTPFFSSFGNMARRLDETGINALVLFNRFYQPDFNLVAMEVEPSLSLSAAGDIRLPLRWIAMLYKNVKASLAATSGVQSGVGVIKYLLAGADAVMTASALLQHGPEYIGSILRDLERWMTSNQYESVHELQGLMSQRGVENPEEFERVNYIKVIETYRKKHL</sequence>
<dbReference type="Pfam" id="PF01180">
    <property type="entry name" value="DHO_dh"/>
    <property type="match status" value="1"/>
</dbReference>
<dbReference type="Gene3D" id="3.20.20.70">
    <property type="entry name" value="Aldolase class I"/>
    <property type="match status" value="1"/>
</dbReference>
<dbReference type="GO" id="GO:0004152">
    <property type="term" value="F:dihydroorotate dehydrogenase activity"/>
    <property type="evidence" value="ECO:0007669"/>
    <property type="project" value="InterPro"/>
</dbReference>
<evidence type="ECO:0000259" key="7">
    <source>
        <dbReference type="Pfam" id="PF01180"/>
    </source>
</evidence>
<evidence type="ECO:0000313" key="9">
    <source>
        <dbReference type="Proteomes" id="UP000464954"/>
    </source>
</evidence>
<reference evidence="8 9" key="1">
    <citation type="submission" date="2020-01" db="EMBL/GenBank/DDBJ databases">
        <title>Ponticoccus aerotolerans gen. nov., sp. nov., an anaerobic bacterium and proposal of Ponticoccusceae fam. nov., Ponticoccusles ord. nov. and Ponticoccuse classis nov. in the phylum Kiritimatiellaeota.</title>
        <authorList>
            <person name="Zhou L.Y."/>
            <person name="Du Z.J."/>
        </authorList>
    </citation>
    <scope>NUCLEOTIDE SEQUENCE [LARGE SCALE GENOMIC DNA]</scope>
    <source>
        <strain evidence="8 9">S-5007</strain>
    </source>
</reference>
<comment type="cofactor">
    <cofactor evidence="1">
        <name>FMN</name>
        <dbReference type="ChEBI" id="CHEBI:58210"/>
    </cofactor>
</comment>
<keyword evidence="9" id="KW-1185">Reference proteome</keyword>
<dbReference type="GO" id="GO:0006207">
    <property type="term" value="P:'de novo' pyrimidine nucleobase biosynthetic process"/>
    <property type="evidence" value="ECO:0007669"/>
    <property type="project" value="TreeGrafter"/>
</dbReference>
<evidence type="ECO:0000256" key="5">
    <source>
        <dbReference type="ARBA" id="ARBA00022975"/>
    </source>
</evidence>
<dbReference type="GO" id="GO:0044205">
    <property type="term" value="P:'de novo' UMP biosynthetic process"/>
    <property type="evidence" value="ECO:0007669"/>
    <property type="project" value="UniProtKB-UniPathway"/>
</dbReference>
<dbReference type="AlphaFoldDB" id="A0A6P1MEB5"/>
<dbReference type="GO" id="GO:0005737">
    <property type="term" value="C:cytoplasm"/>
    <property type="evidence" value="ECO:0007669"/>
    <property type="project" value="InterPro"/>
</dbReference>
<dbReference type="KEGG" id="taer:GT409_09410"/>
<dbReference type="EMBL" id="CP047593">
    <property type="protein sequence ID" value="QHI70914.1"/>
    <property type="molecule type" value="Genomic_DNA"/>
</dbReference>
<dbReference type="PIRSF" id="PIRSF000164">
    <property type="entry name" value="DHO_oxidase"/>
    <property type="match status" value="1"/>
</dbReference>
<keyword evidence="5" id="KW-0665">Pyrimidine biosynthesis</keyword>
<dbReference type="InterPro" id="IPR005720">
    <property type="entry name" value="Dihydroorotate_DH_cat"/>
</dbReference>
<dbReference type="PANTHER" id="PTHR48109">
    <property type="entry name" value="DIHYDROOROTATE DEHYDROGENASE (QUINONE), MITOCHONDRIAL-RELATED"/>
    <property type="match status" value="1"/>
</dbReference>
<dbReference type="Proteomes" id="UP000464954">
    <property type="component" value="Chromosome"/>
</dbReference>
<dbReference type="PANTHER" id="PTHR48109:SF3">
    <property type="entry name" value="SLL0744 PROTEIN"/>
    <property type="match status" value="1"/>
</dbReference>
<name>A0A6P1MEB5_9BACT</name>
<keyword evidence="4" id="KW-0288">FMN</keyword>
<accession>A0A6P1MEB5</accession>
<dbReference type="UniPathway" id="UPA00070"/>
<organism evidence="8 9">
    <name type="scientific">Tichowtungia aerotolerans</name>
    <dbReference type="NCBI Taxonomy" id="2697043"/>
    <lineage>
        <taxon>Bacteria</taxon>
        <taxon>Pseudomonadati</taxon>
        <taxon>Kiritimatiellota</taxon>
        <taxon>Tichowtungiia</taxon>
        <taxon>Tichowtungiales</taxon>
        <taxon>Tichowtungiaceae</taxon>
        <taxon>Tichowtungia</taxon>
    </lineage>
</organism>
<evidence type="ECO:0000256" key="3">
    <source>
        <dbReference type="ARBA" id="ARBA00022630"/>
    </source>
</evidence>
<evidence type="ECO:0000256" key="1">
    <source>
        <dbReference type="ARBA" id="ARBA00001917"/>
    </source>
</evidence>
<proteinExistence type="predicted"/>
<keyword evidence="6" id="KW-0560">Oxidoreductase</keyword>
<dbReference type="SUPFAM" id="SSF51395">
    <property type="entry name" value="FMN-linked oxidoreductases"/>
    <property type="match status" value="1"/>
</dbReference>
<evidence type="ECO:0000256" key="2">
    <source>
        <dbReference type="ARBA" id="ARBA00004725"/>
    </source>
</evidence>
<gene>
    <name evidence="8" type="ORF">GT409_09410</name>
</gene>
<dbReference type="InterPro" id="IPR013785">
    <property type="entry name" value="Aldolase_TIM"/>
</dbReference>